<feature type="transmembrane region" description="Helical" evidence="2">
    <location>
        <begin position="341"/>
        <end position="365"/>
    </location>
</feature>
<keyword evidence="2" id="KW-0472">Membrane</keyword>
<keyword evidence="5" id="KW-1185">Reference proteome</keyword>
<feature type="region of interest" description="Disordered" evidence="1">
    <location>
        <begin position="1"/>
        <end position="29"/>
    </location>
</feature>
<sequence>MVKTQPQLSEIPTAAKTQGDEPKPKASRPKYALNGVVPTGASSLTVPKSQVFCDSVGTDADCEYSLSFWQAFGPLGPPILVLLVICILWTLWLILLTLAPNQTANGLMDTGDYENGLFWFIVEDSAGIKVLSVLGLVSIELYYVYLLARVLVWRTVQVPLLGCFHRQKNAIFWNTSAPVCGSATSKPSFQSVWEDLTGIHGKYRKFWNMLLKVLDLVVETIALRGYLSDGFPPILNYGWAGFVSVNSLSCALNILLRRHSALSEILLDSLFDLVAAVLYPILVLMYCREHFDFNHGIINLFQRTVHPNSFDDMGRLFANQAQMTLFRVNFDSLRIQTVLDLFLRIAMNLSFCSRFHAVIAVLIRTQRRKLYPRRPTLFRVRVSKPVPRLVATAFLAFSALVLAYTHVATQASWRVCSPHPECVVYVHRFPWTSSDKDLCPCRAMIDEELYVVAWEQWEHLVDVTDKVKVLAAAGELRTLRLINRQLVTFPEELKQCSRLQHLALVHTETEEIPAWASQWNELEYFHIEGKPGGPSLVRFPSGLFQDMPSLTVINVAQHPLLDNVPVLNGVPNLRSLVLASLPLVHALNFSFATIPAVSQLVLFDLPRLAKLPDMAPLQQLDEFSLIKPSHVCCNGFLAPCDQADSFCAAGSEQKVPAAECIDPTESDSKATDATLAVFQRFAHTTCHGADYLTGMADSPTRERTEMCDYTFFQRCEFPPGSGQIGMCIPYRMRVLSCTLNEAFMEFRRSEITELGMPCNPLVEAWLGCTN</sequence>
<protein>
    <recommendedName>
        <fullName evidence="3">WLGC domain-containing protein</fullName>
    </recommendedName>
</protein>
<comment type="caution">
    <text evidence="4">The sequence shown here is derived from an EMBL/GenBank/DDBJ whole genome shotgun (WGS) entry which is preliminary data.</text>
</comment>
<keyword evidence="2" id="KW-1133">Transmembrane helix</keyword>
<reference evidence="4" key="1">
    <citation type="submission" date="2021-02" db="EMBL/GenBank/DDBJ databases">
        <authorList>
            <person name="Palmer J.M."/>
        </authorList>
    </citation>
    <scope>NUCLEOTIDE SEQUENCE</scope>
    <source>
        <strain evidence="4">SCRP734</strain>
    </source>
</reference>
<gene>
    <name evidence="4" type="ORF">PHYPSEUDO_004257</name>
</gene>
<feature type="transmembrane region" description="Helical" evidence="2">
    <location>
        <begin position="79"/>
        <end position="99"/>
    </location>
</feature>
<dbReference type="EMBL" id="JAGDFM010000193">
    <property type="protein sequence ID" value="KAG7382912.1"/>
    <property type="molecule type" value="Genomic_DNA"/>
</dbReference>
<dbReference type="OrthoDB" id="110687at2759"/>
<dbReference type="Proteomes" id="UP000694044">
    <property type="component" value="Unassembled WGS sequence"/>
</dbReference>
<keyword evidence="2" id="KW-0812">Transmembrane</keyword>
<evidence type="ECO:0000313" key="4">
    <source>
        <dbReference type="EMBL" id="KAG7382912.1"/>
    </source>
</evidence>
<feature type="transmembrane region" description="Helical" evidence="2">
    <location>
        <begin position="386"/>
        <end position="407"/>
    </location>
</feature>
<dbReference type="AlphaFoldDB" id="A0A8T1VNM5"/>
<organism evidence="4 5">
    <name type="scientific">Phytophthora pseudosyringae</name>
    <dbReference type="NCBI Taxonomy" id="221518"/>
    <lineage>
        <taxon>Eukaryota</taxon>
        <taxon>Sar</taxon>
        <taxon>Stramenopiles</taxon>
        <taxon>Oomycota</taxon>
        <taxon>Peronosporomycetes</taxon>
        <taxon>Peronosporales</taxon>
        <taxon>Peronosporaceae</taxon>
        <taxon>Phytophthora</taxon>
    </lineage>
</organism>
<feature type="compositionally biased region" description="Polar residues" evidence="1">
    <location>
        <begin position="1"/>
        <end position="10"/>
    </location>
</feature>
<dbReference type="Pfam" id="PF26605">
    <property type="entry name" value="WLGC"/>
    <property type="match status" value="1"/>
</dbReference>
<accession>A0A8T1VNM5</accession>
<proteinExistence type="predicted"/>
<evidence type="ECO:0000256" key="1">
    <source>
        <dbReference type="SAM" id="MobiDB-lite"/>
    </source>
</evidence>
<evidence type="ECO:0000259" key="3">
    <source>
        <dbReference type="Pfam" id="PF26605"/>
    </source>
</evidence>
<feature type="transmembrane region" description="Helical" evidence="2">
    <location>
        <begin position="126"/>
        <end position="145"/>
    </location>
</feature>
<evidence type="ECO:0000313" key="5">
    <source>
        <dbReference type="Proteomes" id="UP000694044"/>
    </source>
</evidence>
<feature type="transmembrane region" description="Helical" evidence="2">
    <location>
        <begin position="265"/>
        <end position="286"/>
    </location>
</feature>
<feature type="domain" description="WLGC" evidence="3">
    <location>
        <begin position="703"/>
        <end position="769"/>
    </location>
</feature>
<feature type="transmembrane region" description="Helical" evidence="2">
    <location>
        <begin position="239"/>
        <end position="256"/>
    </location>
</feature>
<evidence type="ECO:0000256" key="2">
    <source>
        <dbReference type="SAM" id="Phobius"/>
    </source>
</evidence>
<dbReference type="InterPro" id="IPR058256">
    <property type="entry name" value="WLGC"/>
</dbReference>
<name>A0A8T1VNM5_9STRA</name>